<protein>
    <submittedName>
        <fullName evidence="2">Uncharacterized protein</fullName>
    </submittedName>
</protein>
<organism evidence="2 3">
    <name type="scientific">Caenorhabditis angaria</name>
    <dbReference type="NCBI Taxonomy" id="860376"/>
    <lineage>
        <taxon>Eukaryota</taxon>
        <taxon>Metazoa</taxon>
        <taxon>Ecdysozoa</taxon>
        <taxon>Nematoda</taxon>
        <taxon>Chromadorea</taxon>
        <taxon>Rhabditida</taxon>
        <taxon>Rhabditina</taxon>
        <taxon>Rhabditomorpha</taxon>
        <taxon>Rhabditoidea</taxon>
        <taxon>Rhabditidae</taxon>
        <taxon>Peloderinae</taxon>
        <taxon>Caenorhabditis</taxon>
    </lineage>
</organism>
<keyword evidence="1" id="KW-1133">Transmembrane helix</keyword>
<feature type="transmembrane region" description="Helical" evidence="1">
    <location>
        <begin position="224"/>
        <end position="252"/>
    </location>
</feature>
<comment type="caution">
    <text evidence="2">The sequence shown here is derived from an EMBL/GenBank/DDBJ whole genome shotgun (WGS) entry which is preliminary data.</text>
</comment>
<dbReference type="PANTHER" id="PTHR45907:SF16">
    <property type="entry name" value="SERPENTINE RECEPTOR, CLASS J"/>
    <property type="match status" value="1"/>
</dbReference>
<dbReference type="AlphaFoldDB" id="A0A9P1IUU7"/>
<evidence type="ECO:0000313" key="3">
    <source>
        <dbReference type="Proteomes" id="UP001152747"/>
    </source>
</evidence>
<keyword evidence="3" id="KW-1185">Reference proteome</keyword>
<dbReference type="InterPro" id="IPR019423">
    <property type="entry name" value="7TM_GPCR_serpentine_rcpt_Srj"/>
</dbReference>
<feature type="transmembrane region" description="Helical" evidence="1">
    <location>
        <begin position="142"/>
        <end position="164"/>
    </location>
</feature>
<evidence type="ECO:0000313" key="2">
    <source>
        <dbReference type="EMBL" id="CAI5450689.1"/>
    </source>
</evidence>
<dbReference type="Gene3D" id="1.20.1070.10">
    <property type="entry name" value="Rhodopsin 7-helix transmembrane proteins"/>
    <property type="match status" value="1"/>
</dbReference>
<feature type="transmembrane region" description="Helical" evidence="1">
    <location>
        <begin position="185"/>
        <end position="212"/>
    </location>
</feature>
<accession>A0A9P1IUU7</accession>
<feature type="transmembrane region" description="Helical" evidence="1">
    <location>
        <begin position="38"/>
        <end position="58"/>
    </location>
</feature>
<proteinExistence type="predicted"/>
<gene>
    <name evidence="2" type="ORF">CAMP_LOCUS13326</name>
</gene>
<feature type="transmembrane region" description="Helical" evidence="1">
    <location>
        <begin position="78"/>
        <end position="101"/>
    </location>
</feature>
<dbReference type="Pfam" id="PF10319">
    <property type="entry name" value="7TM_GPCR_Srj"/>
    <property type="match status" value="1"/>
</dbReference>
<evidence type="ECO:0000256" key="1">
    <source>
        <dbReference type="SAM" id="Phobius"/>
    </source>
</evidence>
<sequence length="280" mass="32424">MFLEILVPVSTESFQSSFIVFVADSLIYKYRDLTQKLLAVRCSMIAFTLGLISIHFIYRYFAICRIHLADSFFNPKYVVLMILLVFLYGSTWLLIISKWLWPDEEMRRKFDSDFMKKYNESTKNIPFFAANYEHPDIDKNGIFAMGLATIITMSSLVLDAFLATKIHLALKTLNLSENVKKMHRNLLLTLIAQTIIPSILTFLPCIIIWFVPFLDSLNDYDPSYYINLICVPMLCGYPIVDPLVITFALVDYRKAVFQKIRKIQSNSSTHPLTFMETTLV</sequence>
<reference evidence="2" key="1">
    <citation type="submission" date="2022-11" db="EMBL/GenBank/DDBJ databases">
        <authorList>
            <person name="Kikuchi T."/>
        </authorList>
    </citation>
    <scope>NUCLEOTIDE SEQUENCE</scope>
    <source>
        <strain evidence="2">PS1010</strain>
    </source>
</reference>
<keyword evidence="1" id="KW-0472">Membrane</keyword>
<name>A0A9P1IUU7_9PELO</name>
<dbReference type="SUPFAM" id="SSF81321">
    <property type="entry name" value="Family A G protein-coupled receptor-like"/>
    <property type="match status" value="1"/>
</dbReference>
<dbReference type="Proteomes" id="UP001152747">
    <property type="component" value="Unassembled WGS sequence"/>
</dbReference>
<dbReference type="PANTHER" id="PTHR45907">
    <property type="entry name" value="SERPENTINE RECEPTOR, CLASS J"/>
    <property type="match status" value="1"/>
</dbReference>
<dbReference type="EMBL" id="CANHGI010000005">
    <property type="protein sequence ID" value="CAI5450689.1"/>
    <property type="molecule type" value="Genomic_DNA"/>
</dbReference>
<keyword evidence="1" id="KW-0812">Transmembrane</keyword>